<dbReference type="PANTHER" id="PTHR11066">
    <property type="entry name" value="ACYL-COA THIOESTERASE"/>
    <property type="match status" value="1"/>
</dbReference>
<dbReference type="InterPro" id="IPR049450">
    <property type="entry name" value="ACOT8-like_C"/>
</dbReference>
<protein>
    <submittedName>
        <fullName evidence="5">Acyl-CoA thioesterase</fullName>
    </submittedName>
</protein>
<dbReference type="InterPro" id="IPR049449">
    <property type="entry name" value="TesB_ACOT8-like_N"/>
</dbReference>
<feature type="domain" description="Acyl-CoA thioesterase-like N-terminal HotDog" evidence="3">
    <location>
        <begin position="37"/>
        <end position="106"/>
    </location>
</feature>
<dbReference type="Gene3D" id="2.40.160.210">
    <property type="entry name" value="Acyl-CoA thioesterase, double hotdog domain"/>
    <property type="match status" value="1"/>
</dbReference>
<dbReference type="SUPFAM" id="SSF54637">
    <property type="entry name" value="Thioesterase/thiol ester dehydrase-isomerase"/>
    <property type="match status" value="2"/>
</dbReference>
<evidence type="ECO:0000313" key="5">
    <source>
        <dbReference type="EMBL" id="MFC3962216.1"/>
    </source>
</evidence>
<reference evidence="6" key="1">
    <citation type="journal article" date="2019" name="Int. J. Syst. Evol. Microbiol.">
        <title>The Global Catalogue of Microorganisms (GCM) 10K type strain sequencing project: providing services to taxonomists for standard genome sequencing and annotation.</title>
        <authorList>
            <consortium name="The Broad Institute Genomics Platform"/>
            <consortium name="The Broad Institute Genome Sequencing Center for Infectious Disease"/>
            <person name="Wu L."/>
            <person name="Ma J."/>
        </authorList>
    </citation>
    <scope>NUCLEOTIDE SEQUENCE [LARGE SCALE GENOMIC DNA]</scope>
    <source>
        <strain evidence="6">CGMCC 4.7330</strain>
    </source>
</reference>
<dbReference type="InterPro" id="IPR042171">
    <property type="entry name" value="Acyl-CoA_hotdog"/>
</dbReference>
<name>A0ABV8DQI7_9NOCA</name>
<organism evidence="5 6">
    <name type="scientific">Nocardia jiangsuensis</name>
    <dbReference type="NCBI Taxonomy" id="1691563"/>
    <lineage>
        <taxon>Bacteria</taxon>
        <taxon>Bacillati</taxon>
        <taxon>Actinomycetota</taxon>
        <taxon>Actinomycetes</taxon>
        <taxon>Mycobacteriales</taxon>
        <taxon>Nocardiaceae</taxon>
        <taxon>Nocardia</taxon>
    </lineage>
</organism>
<dbReference type="InterPro" id="IPR003703">
    <property type="entry name" value="Acyl_CoA_thio"/>
</dbReference>
<evidence type="ECO:0000259" key="3">
    <source>
        <dbReference type="Pfam" id="PF13622"/>
    </source>
</evidence>
<feature type="domain" description="Acyl-CoA thioesterase-like C-terminal" evidence="4">
    <location>
        <begin position="147"/>
        <end position="268"/>
    </location>
</feature>
<dbReference type="Pfam" id="PF13622">
    <property type="entry name" value="4HBT_3"/>
    <property type="match status" value="1"/>
</dbReference>
<comment type="similarity">
    <text evidence="1">Belongs to the C/M/P thioester hydrolase family.</text>
</comment>
<evidence type="ECO:0000256" key="1">
    <source>
        <dbReference type="ARBA" id="ARBA00006538"/>
    </source>
</evidence>
<keyword evidence="6" id="KW-1185">Reference proteome</keyword>
<evidence type="ECO:0000313" key="6">
    <source>
        <dbReference type="Proteomes" id="UP001595696"/>
    </source>
</evidence>
<comment type="caution">
    <text evidence="5">The sequence shown here is derived from an EMBL/GenBank/DDBJ whole genome shotgun (WGS) entry which is preliminary data.</text>
</comment>
<evidence type="ECO:0000256" key="2">
    <source>
        <dbReference type="ARBA" id="ARBA00022801"/>
    </source>
</evidence>
<accession>A0ABV8DQI7</accession>
<gene>
    <name evidence="5" type="ORF">ACFO0B_09495</name>
</gene>
<evidence type="ECO:0000259" key="4">
    <source>
        <dbReference type="Pfam" id="PF20789"/>
    </source>
</evidence>
<proteinExistence type="inferred from homology"/>
<dbReference type="PANTHER" id="PTHR11066:SF34">
    <property type="entry name" value="ACYL-COENZYME A THIOESTERASE 8"/>
    <property type="match status" value="1"/>
</dbReference>
<dbReference type="EMBL" id="JBHSAX010000009">
    <property type="protein sequence ID" value="MFC3962216.1"/>
    <property type="molecule type" value="Genomic_DNA"/>
</dbReference>
<dbReference type="Pfam" id="PF20789">
    <property type="entry name" value="4HBT_3C"/>
    <property type="match status" value="1"/>
</dbReference>
<dbReference type="Proteomes" id="UP001595696">
    <property type="component" value="Unassembled WGS sequence"/>
</dbReference>
<dbReference type="InterPro" id="IPR029069">
    <property type="entry name" value="HotDog_dom_sf"/>
</dbReference>
<keyword evidence="2" id="KW-0378">Hydrolase</keyword>
<dbReference type="RefSeq" id="WP_378611982.1">
    <property type="nucleotide sequence ID" value="NZ_JBHSAX010000009.1"/>
</dbReference>
<sequence length="284" mass="30355">MTESSVRRMLAIFDVEPAGPGRFAGTSDGGSRRVVDGTQLLAQSLVAAAKTFEDKVIRSAHATFSRAVDPERPVEFVVEQTHRGRSMASAVVGVEQGGRRCATVSVLADTPTDDVVRHHVPRPDVPGPAAAISADMPLTGRDLRIVGVADVNDPDEVGPPELHAWLRYDPVPDRDDLAKALLAHFTGHLSVSATLRAHPGVGTAQAHHTISTAPMTVAVRFHEPAAWDGWLLYSHESIQVGAGMSCVRGLVHTEDGRLIASFTQEAMIRPLRGDDTAIPAEARL</sequence>
<dbReference type="CDD" id="cd03444">
    <property type="entry name" value="Thioesterase_II_repeat1"/>
    <property type="match status" value="1"/>
</dbReference>